<keyword evidence="9" id="KW-1185">Reference proteome</keyword>
<feature type="transmembrane region" description="Helical" evidence="6">
    <location>
        <begin position="402"/>
        <end position="425"/>
    </location>
</feature>
<gene>
    <name evidence="8" type="ORF">FHX59_005714</name>
</gene>
<feature type="transmembrane region" description="Helical" evidence="6">
    <location>
        <begin position="309"/>
        <end position="330"/>
    </location>
</feature>
<keyword evidence="3 6" id="KW-0812">Transmembrane</keyword>
<evidence type="ECO:0000256" key="4">
    <source>
        <dbReference type="ARBA" id="ARBA00022989"/>
    </source>
</evidence>
<organism evidence="8 9">
    <name type="scientific">Paraburkholderia silvatlantica</name>
    <dbReference type="NCBI Taxonomy" id="321895"/>
    <lineage>
        <taxon>Bacteria</taxon>
        <taxon>Pseudomonadati</taxon>
        <taxon>Pseudomonadota</taxon>
        <taxon>Betaproteobacteria</taxon>
        <taxon>Burkholderiales</taxon>
        <taxon>Burkholderiaceae</taxon>
        <taxon>Paraburkholderia</taxon>
    </lineage>
</organism>
<sequence length="448" mass="47826">MGSVKPGETSPTPKRHVAPTTILLALAFSLSYMDRQILPLLLEPIKHAFSLTDSEIGMLQGLAFGAFYACSGIVLGVLVDRFHRVGIAAACVAFWGLATAACGLAGNFIQLFVARTSTAVGEAGCSPASYSILSDMLSGRALLRATAVYNVGPYVGGGMALILGSMALRHFTTAGGMDVPLIGHFEPWQSVFLVLGLPGILLAALILALQEPKRHESGQEIDTSTPATLQFIFSSPMLLFYFTAFVFSTSGLFVLLTWFPSLMIREGFGTAATIGRPLGAIFLAVGLCGCVASQLLLRKLENRDLLSSLLKRMSAMWAVQIPLAVAFIFVDRASLAYWFYASQVIIFSVVTTFMVAPIQLAVPNRMRGRATGVFMTFNYMLGASIGPWSVGVLSDRMKENPHGLLTAFVMVLGVSAAGAAVSIYLSSTRKTQMNPVDSLPQQTVSGNI</sequence>
<evidence type="ECO:0000256" key="6">
    <source>
        <dbReference type="SAM" id="Phobius"/>
    </source>
</evidence>
<dbReference type="Proteomes" id="UP000533533">
    <property type="component" value="Unassembled WGS sequence"/>
</dbReference>
<dbReference type="SUPFAM" id="SSF103473">
    <property type="entry name" value="MFS general substrate transporter"/>
    <property type="match status" value="1"/>
</dbReference>
<evidence type="ECO:0000256" key="3">
    <source>
        <dbReference type="ARBA" id="ARBA00022692"/>
    </source>
</evidence>
<evidence type="ECO:0000256" key="2">
    <source>
        <dbReference type="ARBA" id="ARBA00022448"/>
    </source>
</evidence>
<feature type="domain" description="Major facilitator superfamily (MFS) profile" evidence="7">
    <location>
        <begin position="20"/>
        <end position="430"/>
    </location>
</feature>
<dbReference type="RefSeq" id="WP_110386233.1">
    <property type="nucleotide sequence ID" value="NZ_JACHVZ010000018.1"/>
</dbReference>
<evidence type="ECO:0000256" key="1">
    <source>
        <dbReference type="ARBA" id="ARBA00004141"/>
    </source>
</evidence>
<feature type="transmembrane region" description="Helical" evidence="6">
    <location>
        <begin position="147"/>
        <end position="168"/>
    </location>
</feature>
<proteinExistence type="predicted"/>
<dbReference type="Gene3D" id="1.20.1250.20">
    <property type="entry name" value="MFS general substrate transporter like domains"/>
    <property type="match status" value="1"/>
</dbReference>
<accession>A0ABR6FXH2</accession>
<evidence type="ECO:0000313" key="8">
    <source>
        <dbReference type="EMBL" id="MBB2931244.1"/>
    </source>
</evidence>
<dbReference type="PANTHER" id="PTHR23505">
    <property type="entry name" value="SPINSTER"/>
    <property type="match status" value="1"/>
</dbReference>
<protein>
    <submittedName>
        <fullName evidence="8">MFS family permease</fullName>
    </submittedName>
</protein>
<evidence type="ECO:0000256" key="5">
    <source>
        <dbReference type="ARBA" id="ARBA00023136"/>
    </source>
</evidence>
<keyword evidence="5 6" id="KW-0472">Membrane</keyword>
<keyword evidence="4 6" id="KW-1133">Transmembrane helix</keyword>
<comment type="subcellular location">
    <subcellularLocation>
        <location evidence="1">Membrane</location>
        <topology evidence="1">Multi-pass membrane protein</topology>
    </subcellularLocation>
</comment>
<reference evidence="8 9" key="1">
    <citation type="submission" date="2020-08" db="EMBL/GenBank/DDBJ databases">
        <title>Genomic Encyclopedia of Type Strains, Phase IV (KMG-V): Genome sequencing to study the core and pangenomes of soil and plant-associated prokaryotes.</title>
        <authorList>
            <person name="Whitman W."/>
        </authorList>
    </citation>
    <scope>NUCLEOTIDE SEQUENCE [LARGE SCALE GENOMIC DNA]</scope>
    <source>
        <strain evidence="8 9">SRMrh-85</strain>
    </source>
</reference>
<feature type="transmembrane region" description="Helical" evidence="6">
    <location>
        <begin position="85"/>
        <end position="109"/>
    </location>
</feature>
<dbReference type="InterPro" id="IPR020846">
    <property type="entry name" value="MFS_dom"/>
</dbReference>
<dbReference type="InterPro" id="IPR044770">
    <property type="entry name" value="MFS_spinster-like"/>
</dbReference>
<feature type="transmembrane region" description="Helical" evidence="6">
    <location>
        <begin position="188"/>
        <end position="209"/>
    </location>
</feature>
<dbReference type="PANTHER" id="PTHR23505:SF79">
    <property type="entry name" value="PROTEIN SPINSTER"/>
    <property type="match status" value="1"/>
</dbReference>
<dbReference type="InterPro" id="IPR036259">
    <property type="entry name" value="MFS_trans_sf"/>
</dbReference>
<feature type="transmembrane region" description="Helical" evidence="6">
    <location>
        <begin position="279"/>
        <end position="297"/>
    </location>
</feature>
<dbReference type="InterPro" id="IPR011701">
    <property type="entry name" value="MFS"/>
</dbReference>
<comment type="caution">
    <text evidence="8">The sequence shown here is derived from an EMBL/GenBank/DDBJ whole genome shotgun (WGS) entry which is preliminary data.</text>
</comment>
<keyword evidence="2" id="KW-0813">Transport</keyword>
<dbReference type="PROSITE" id="PS50850">
    <property type="entry name" value="MFS"/>
    <property type="match status" value="1"/>
</dbReference>
<feature type="transmembrane region" description="Helical" evidence="6">
    <location>
        <begin position="238"/>
        <end position="259"/>
    </location>
</feature>
<dbReference type="Pfam" id="PF07690">
    <property type="entry name" value="MFS_1"/>
    <property type="match status" value="1"/>
</dbReference>
<feature type="transmembrane region" description="Helical" evidence="6">
    <location>
        <begin position="56"/>
        <end position="79"/>
    </location>
</feature>
<feature type="transmembrane region" description="Helical" evidence="6">
    <location>
        <begin position="370"/>
        <end position="390"/>
    </location>
</feature>
<evidence type="ECO:0000313" key="9">
    <source>
        <dbReference type="Proteomes" id="UP000533533"/>
    </source>
</evidence>
<dbReference type="EMBL" id="JACHVZ010000018">
    <property type="protein sequence ID" value="MBB2931244.1"/>
    <property type="molecule type" value="Genomic_DNA"/>
</dbReference>
<name>A0ABR6FXH2_9BURK</name>
<evidence type="ECO:0000259" key="7">
    <source>
        <dbReference type="PROSITE" id="PS50850"/>
    </source>
</evidence>
<feature type="transmembrane region" description="Helical" evidence="6">
    <location>
        <begin position="336"/>
        <end position="358"/>
    </location>
</feature>